<evidence type="ECO:0000313" key="2">
    <source>
        <dbReference type="Proteomes" id="UP000198967"/>
    </source>
</evidence>
<dbReference type="AlphaFoldDB" id="A0A1G7ESF5"/>
<sequence length="71" mass="7866">MTSTVLTVIAVIALLAWIVAWTPVRRRRALHPVIGSAIPFHGYRDADRARLVAELRALPDAPADVEARLRI</sequence>
<proteinExistence type="predicted"/>
<accession>A0A1G7ESF5</accession>
<dbReference type="STRING" id="366584.SAMN05216377_101463"/>
<reference evidence="1 2" key="1">
    <citation type="submission" date="2016-10" db="EMBL/GenBank/DDBJ databases">
        <authorList>
            <person name="de Groot N.N."/>
        </authorList>
    </citation>
    <scope>NUCLEOTIDE SEQUENCE [LARGE SCALE GENOMIC DNA]</scope>
    <source>
        <strain evidence="1 2">CGMCC 4.3143</strain>
    </source>
</reference>
<name>A0A1G7ESF5_PSEOR</name>
<keyword evidence="2" id="KW-1185">Reference proteome</keyword>
<dbReference type="EMBL" id="FNBE01000001">
    <property type="protein sequence ID" value="SDE66567.1"/>
    <property type="molecule type" value="Genomic_DNA"/>
</dbReference>
<dbReference type="RefSeq" id="WP_143029918.1">
    <property type="nucleotide sequence ID" value="NZ_FNBE01000001.1"/>
</dbReference>
<dbReference type="OrthoDB" id="4480650at2"/>
<dbReference type="Proteomes" id="UP000198967">
    <property type="component" value="Unassembled WGS sequence"/>
</dbReference>
<protein>
    <submittedName>
        <fullName evidence="1">Uncharacterized protein</fullName>
    </submittedName>
</protein>
<evidence type="ECO:0000313" key="1">
    <source>
        <dbReference type="EMBL" id="SDE66567.1"/>
    </source>
</evidence>
<organism evidence="1 2">
    <name type="scientific">Pseudonocardia oroxyli</name>
    <dbReference type="NCBI Taxonomy" id="366584"/>
    <lineage>
        <taxon>Bacteria</taxon>
        <taxon>Bacillati</taxon>
        <taxon>Actinomycetota</taxon>
        <taxon>Actinomycetes</taxon>
        <taxon>Pseudonocardiales</taxon>
        <taxon>Pseudonocardiaceae</taxon>
        <taxon>Pseudonocardia</taxon>
    </lineage>
</organism>
<gene>
    <name evidence="1" type="ORF">SAMN05216377_101463</name>
</gene>